<dbReference type="InterPro" id="IPR058348">
    <property type="entry name" value="DUF8035"/>
</dbReference>
<feature type="region of interest" description="Disordered" evidence="1">
    <location>
        <begin position="610"/>
        <end position="641"/>
    </location>
</feature>
<feature type="compositionally biased region" description="Basic and acidic residues" evidence="1">
    <location>
        <begin position="202"/>
        <end position="212"/>
    </location>
</feature>
<dbReference type="AlphaFoldDB" id="A0A8J2IK12"/>
<feature type="domain" description="DUF8035" evidence="3">
    <location>
        <begin position="135"/>
        <end position="186"/>
    </location>
</feature>
<feature type="compositionally biased region" description="Basic and acidic residues" evidence="1">
    <location>
        <begin position="225"/>
        <end position="241"/>
    </location>
</feature>
<dbReference type="GeneID" id="67021432"/>
<feature type="region of interest" description="Disordered" evidence="1">
    <location>
        <begin position="1"/>
        <end position="23"/>
    </location>
</feature>
<dbReference type="RefSeq" id="XP_043172801.1">
    <property type="nucleotide sequence ID" value="XM_043316866.1"/>
</dbReference>
<reference evidence="4" key="1">
    <citation type="submission" date="2021-05" db="EMBL/GenBank/DDBJ databases">
        <authorList>
            <person name="Stam R."/>
        </authorList>
    </citation>
    <scope>NUCLEOTIDE SEQUENCE</scope>
    <source>
        <strain evidence="4">CS162</strain>
    </source>
</reference>
<evidence type="ECO:0000256" key="2">
    <source>
        <dbReference type="SAM" id="Phobius"/>
    </source>
</evidence>
<dbReference type="Proteomes" id="UP000676310">
    <property type="component" value="Unassembled WGS sequence"/>
</dbReference>
<evidence type="ECO:0000313" key="5">
    <source>
        <dbReference type="Proteomes" id="UP000676310"/>
    </source>
</evidence>
<dbReference type="Pfam" id="PF26118">
    <property type="entry name" value="DUF8035"/>
    <property type="match status" value="1"/>
</dbReference>
<accession>A0A8J2IK12</accession>
<evidence type="ECO:0000259" key="3">
    <source>
        <dbReference type="Pfam" id="PF26118"/>
    </source>
</evidence>
<evidence type="ECO:0000256" key="1">
    <source>
        <dbReference type="SAM" id="MobiDB-lite"/>
    </source>
</evidence>
<dbReference type="PANTHER" id="PTHR42081">
    <property type="entry name" value="ZINC FINGER PROTEIN DHHC DOMAIN CONTAINING PROTEIN"/>
    <property type="match status" value="1"/>
</dbReference>
<feature type="region of interest" description="Disordered" evidence="1">
    <location>
        <begin position="384"/>
        <end position="403"/>
    </location>
</feature>
<dbReference type="EMBL" id="CAJRGZ010000023">
    <property type="protein sequence ID" value="CAG5179408.1"/>
    <property type="molecule type" value="Genomic_DNA"/>
</dbReference>
<keyword evidence="2" id="KW-0812">Transmembrane</keyword>
<feature type="compositionally biased region" description="Polar residues" evidence="1">
    <location>
        <begin position="285"/>
        <end position="299"/>
    </location>
</feature>
<feature type="transmembrane region" description="Helical" evidence="2">
    <location>
        <begin position="1053"/>
        <end position="1074"/>
    </location>
</feature>
<dbReference type="PANTHER" id="PTHR42081:SF1">
    <property type="entry name" value="ZINC FINGER PROTEIN DHHC DOMAIN CONTAINING PROTEIN"/>
    <property type="match status" value="1"/>
</dbReference>
<feature type="region of interest" description="Disordered" evidence="1">
    <location>
        <begin position="101"/>
        <end position="130"/>
    </location>
</feature>
<keyword evidence="2" id="KW-0472">Membrane</keyword>
<feature type="region of interest" description="Disordered" evidence="1">
    <location>
        <begin position="188"/>
        <end position="349"/>
    </location>
</feature>
<gene>
    <name evidence="4" type="ORF">ALTATR162_LOCUS9233</name>
</gene>
<keyword evidence="5" id="KW-1185">Reference proteome</keyword>
<keyword evidence="2" id="KW-1133">Transmembrane helix</keyword>
<feature type="compositionally biased region" description="Basic and acidic residues" evidence="1">
    <location>
        <begin position="103"/>
        <end position="130"/>
    </location>
</feature>
<organism evidence="4 5">
    <name type="scientific">Alternaria atra</name>
    <dbReference type="NCBI Taxonomy" id="119953"/>
    <lineage>
        <taxon>Eukaryota</taxon>
        <taxon>Fungi</taxon>
        <taxon>Dikarya</taxon>
        <taxon>Ascomycota</taxon>
        <taxon>Pezizomycotina</taxon>
        <taxon>Dothideomycetes</taxon>
        <taxon>Pleosporomycetidae</taxon>
        <taxon>Pleosporales</taxon>
        <taxon>Pleosporineae</taxon>
        <taxon>Pleosporaceae</taxon>
        <taxon>Alternaria</taxon>
        <taxon>Alternaria sect. Ulocladioides</taxon>
    </lineage>
</organism>
<evidence type="ECO:0000313" key="4">
    <source>
        <dbReference type="EMBL" id="CAG5179408.1"/>
    </source>
</evidence>
<feature type="compositionally biased region" description="Acidic residues" evidence="1">
    <location>
        <begin position="330"/>
        <end position="342"/>
    </location>
</feature>
<comment type="caution">
    <text evidence="4">The sequence shown here is derived from an EMBL/GenBank/DDBJ whole genome shotgun (WGS) entry which is preliminary data.</text>
</comment>
<proteinExistence type="predicted"/>
<feature type="transmembrane region" description="Helical" evidence="2">
    <location>
        <begin position="1086"/>
        <end position="1105"/>
    </location>
</feature>
<sequence>MAHDKCKRPVAPVDTYPPASAYLEDDYTRDRELRGPRIVLVSPHSKPLPSKEDFVENKTDEDIRHLSGTGMKQDNLIADKGNTQARAEEVHVKAKGIPGILRKPTEKFPEDPEPIREGVAPHKDALKGKDIPVGTRWTRIDRRLVNPAALEESKERFEERMDCVIVLRVLRKEEIQKLANRTKELRMEREAREAYGTSSIAKDADANHGSEKDEIELIPSITVESRSKDFHRPDEDTHRWPEVPGELLSKSDSERTNRQYTKSNEETESSIYEASVASVPEPQEANLQQSPNGSQTSPTFEDLEQAMNLVHEDQDFMEIQRQPFDARDFYEEDTTDDEESDDNGMLPRAKQRRTAFYDYTVEKQMSHAEAKQFYQRHQLETQYGSSQAGDADNNVDEEQGNLDGRPVSREILAEVKTATAVHDPQTRLPDTGIGLDGEEKGAADGTVRIVHIEIEPVLPVKNRGFVDSWLDTTRTGESTDKSVEWDYNDSASGPSSYAASVASLFSVASLASSASDISKGSGYSAVQIATATKVLLSIFYEDEVLLSLYESAIGNPNIGPERLERNLRRLFRAYASLLEGEATERLEHLASRLVHAKSASLAQSVVEKLKNDRASTQLPPSECDNGSSGEEDDDGIDSRPVNEDAFEDLVTFREFLVESEAFETFRNQLHAFVTPNPLQTDRTEMVAKEALGCDQSIAKNDVSKPPAPSETMSSSWNEWIKDISQALSTSSSGACQYLLTAIGLYLTLDDLFLTKDHLLATMGLLELALDQNKTRLRWRCRCGDSMYSDIMELREGGIAELIDHMQRSSGAKVHATPYSHQSGNQQYIVPRPDRWLRSAVTKIGSTFGGSSKSSSSCLPQHNAPYATTPCSTSSTSTPQKKILHLSMCMHRTRRRKIVKQDRVEDITTDRTLLRFLQQQYTAHRGRFLNIARLKTVQRIVFVKFRLPMGGSVDVQHHLYCIADPANWKYCECTPPPNKVGVEYEYSPSPPKTHPPIPPEYLASLFTCATDVHEEDDWILNQLPKRMCGILQGQKGQPAEGWGIYFLEGWDREIISLLILLIFVVASLLFGVLWWKFQFDLQGGFGVSAYMIAVCTIVISIVVTRLENKG</sequence>
<dbReference type="OrthoDB" id="5355526at2759"/>
<protein>
    <recommendedName>
        <fullName evidence="3">DUF8035 domain-containing protein</fullName>
    </recommendedName>
</protein>
<name>A0A8J2IK12_9PLEO</name>